<keyword evidence="5" id="KW-0653">Protein transport</keyword>
<dbReference type="EMBL" id="BEYU01000006">
    <property type="protein sequence ID" value="GBG24608.1"/>
    <property type="molecule type" value="Genomic_DNA"/>
</dbReference>
<evidence type="ECO:0000313" key="12">
    <source>
        <dbReference type="EMBL" id="GBG24608.1"/>
    </source>
</evidence>
<keyword evidence="13" id="KW-1185">Reference proteome</keyword>
<dbReference type="PANTHER" id="PTHR13302:SF8">
    <property type="entry name" value="CONSERVED OLIGOMERIC GOLGI COMPLEX SUBUNIT 3"/>
    <property type="match status" value="1"/>
</dbReference>
<name>A0A2R5G498_9STRA</name>
<evidence type="ECO:0000256" key="8">
    <source>
        <dbReference type="ARBA" id="ARBA00031339"/>
    </source>
</evidence>
<evidence type="ECO:0000259" key="10">
    <source>
        <dbReference type="Pfam" id="PF04136"/>
    </source>
</evidence>
<dbReference type="PANTHER" id="PTHR13302">
    <property type="entry name" value="CONSERVED OLIGOMERIC GOLGI COMPLEX COMPONENT 3"/>
    <property type="match status" value="1"/>
</dbReference>
<dbReference type="GO" id="GO:0006886">
    <property type="term" value="P:intracellular protein transport"/>
    <property type="evidence" value="ECO:0007669"/>
    <property type="project" value="InterPro"/>
</dbReference>
<feature type="domain" description="Conserved oligomeric Golgi complex subunit 3 C-terminal" evidence="11">
    <location>
        <begin position="370"/>
        <end position="471"/>
    </location>
</feature>
<dbReference type="Proteomes" id="UP000241890">
    <property type="component" value="Unassembled WGS sequence"/>
</dbReference>
<dbReference type="GO" id="GO:0006891">
    <property type="term" value="P:intra-Golgi vesicle-mediated transport"/>
    <property type="evidence" value="ECO:0007669"/>
    <property type="project" value="TreeGrafter"/>
</dbReference>
<proteinExistence type="inferred from homology"/>
<evidence type="ECO:0000256" key="7">
    <source>
        <dbReference type="ARBA" id="ARBA00023136"/>
    </source>
</evidence>
<keyword evidence="6" id="KW-0333">Golgi apparatus</keyword>
<evidence type="ECO:0000256" key="3">
    <source>
        <dbReference type="ARBA" id="ARBA00020976"/>
    </source>
</evidence>
<dbReference type="InterPro" id="IPR007265">
    <property type="entry name" value="COG_su3"/>
</dbReference>
<feature type="domain" description="Conserved oligomeric Golgi complex subunit 3 N-terminal" evidence="10">
    <location>
        <begin position="280"/>
        <end position="334"/>
    </location>
</feature>
<feature type="compositionally biased region" description="Polar residues" evidence="9">
    <location>
        <begin position="932"/>
        <end position="942"/>
    </location>
</feature>
<evidence type="ECO:0000256" key="9">
    <source>
        <dbReference type="SAM" id="MobiDB-lite"/>
    </source>
</evidence>
<feature type="compositionally biased region" description="Pro residues" evidence="9">
    <location>
        <begin position="947"/>
        <end position="956"/>
    </location>
</feature>
<organism evidence="12 13">
    <name type="scientific">Hondaea fermentalgiana</name>
    <dbReference type="NCBI Taxonomy" id="2315210"/>
    <lineage>
        <taxon>Eukaryota</taxon>
        <taxon>Sar</taxon>
        <taxon>Stramenopiles</taxon>
        <taxon>Bigyra</taxon>
        <taxon>Labyrinthulomycetes</taxon>
        <taxon>Thraustochytrida</taxon>
        <taxon>Thraustochytriidae</taxon>
        <taxon>Hondaea</taxon>
    </lineage>
</organism>
<evidence type="ECO:0000256" key="4">
    <source>
        <dbReference type="ARBA" id="ARBA00022448"/>
    </source>
</evidence>
<feature type="domain" description="Conserved oligomeric Golgi complex subunit 3 C-terminal" evidence="11">
    <location>
        <begin position="546"/>
        <end position="755"/>
    </location>
</feature>
<evidence type="ECO:0000256" key="6">
    <source>
        <dbReference type="ARBA" id="ARBA00023034"/>
    </source>
</evidence>
<accession>A0A2R5G498</accession>
<dbReference type="InterPro" id="IPR048685">
    <property type="entry name" value="COG3_C"/>
</dbReference>
<protein>
    <recommendedName>
        <fullName evidence="3">Conserved oligomeric Golgi complex subunit 3</fullName>
    </recommendedName>
    <alternativeName>
        <fullName evidence="8">Component of oligomeric Golgi complex 3</fullName>
    </alternativeName>
</protein>
<evidence type="ECO:0000313" key="13">
    <source>
        <dbReference type="Proteomes" id="UP000241890"/>
    </source>
</evidence>
<evidence type="ECO:0000256" key="5">
    <source>
        <dbReference type="ARBA" id="ARBA00022927"/>
    </source>
</evidence>
<dbReference type="AlphaFoldDB" id="A0A2R5G498"/>
<keyword evidence="4" id="KW-0813">Transport</keyword>
<dbReference type="Pfam" id="PF20671">
    <property type="entry name" value="COG3_C"/>
    <property type="match status" value="2"/>
</dbReference>
<reference evidence="12 13" key="1">
    <citation type="submission" date="2017-12" db="EMBL/GenBank/DDBJ databases">
        <title>Sequencing, de novo assembly and annotation of complete genome of a new Thraustochytrid species, strain FCC1311.</title>
        <authorList>
            <person name="Sedici K."/>
            <person name="Godart F."/>
            <person name="Aiese Cigliano R."/>
            <person name="Sanseverino W."/>
            <person name="Barakat M."/>
            <person name="Ortet P."/>
            <person name="Marechal E."/>
            <person name="Cagnac O."/>
            <person name="Amato A."/>
        </authorList>
    </citation>
    <scope>NUCLEOTIDE SEQUENCE [LARGE SCALE GENOMIC DNA]</scope>
</reference>
<feature type="region of interest" description="Disordered" evidence="9">
    <location>
        <begin position="490"/>
        <end position="530"/>
    </location>
</feature>
<sequence>MATMLSSALESCVLEVEEALAPNTLASGSFSPVAAATTTATTPRRPRGASETYDSAGLDDVSSADGAVGLEGPPRTRQVSAASTVLSAYMSEPRLGANGEEEDADPAEARVLRGPLEFWAFERARKQARAVMRAPLTSLGSQNPANQPVIGTDAPASLAAEQARSVEQLRGSVNRLASFVMLCDDIVAAIDKGKVLLGDLENKHETVSEKTSSLHEKCKRLLEEQSKLEKIANEISAPLDYMKELDRLGPLLGLPLPSRLKQTMQRGRAPPERVRPLNPDSPRFFEVLDRVDECIAFIEEHPSFRDYEEYSTKFHQLHLRGLSLIRNLVMDSLEATVNSARAGIEAKLEQALKHRSDEAKLSALDSEISSLLYIQYFPTQAKQLRSYIEQLEKRVHQKDGADLLLACQKAYCVQRLSLLAVVVPRSAKLKPQGNDLLRTLRAACPYLLGVCRMEFKLFHEFFSADATATLQNELEAAALASDEGARGGYRAGGGTGGAASATARSSDPSSSLSSSKTRLGRQSSSRSYSSDATSHHAQLLNAMNRDAFLDMMSELCGVVYDIVRPLVVKLTDLETLCEAVRVIEGEIIEGQIEALGDAGNAMHVVVVQILQDVQERLIYSTSQYISANISGFEPKAEHLDYPGLLERSATAAAEEGKPSSGGALYASCYKTLETTLMCLGLIYRCVEPRTFEELAQEAVTSCAQSLKTASERITAKSTRLDGDLFFIKHLLVLREQISPFNTQLAVKEIELDFSSTASALSDFFAHSRQIFSRQHNAFVELVSHGVPLVREHEIDCKRDLETQLKQACENFIKKTDSQALAQIIAFLHRASKPLEDDQVFQEQDFAKPERVTQMLKQVLHSLPEFLDLVRAKMSLYLANPQTESILFKPVQANVLAALTQMTNCVEANYAAEHATPMLRTLASLRTKVSAASGRSPSTTQQQAVAPPVAPAAPSPPIEDTDETPQRDDSITSTIDV</sequence>
<dbReference type="InParanoid" id="A0A2R5G498"/>
<dbReference type="GO" id="GO:0005801">
    <property type="term" value="C:cis-Golgi network"/>
    <property type="evidence" value="ECO:0007669"/>
    <property type="project" value="InterPro"/>
</dbReference>
<comment type="subcellular location">
    <subcellularLocation>
        <location evidence="1">Golgi apparatus membrane</location>
        <topology evidence="1">Peripheral membrane protein</topology>
    </subcellularLocation>
</comment>
<dbReference type="GO" id="GO:0007030">
    <property type="term" value="P:Golgi organization"/>
    <property type="evidence" value="ECO:0007669"/>
    <property type="project" value="TreeGrafter"/>
</dbReference>
<feature type="compositionally biased region" description="Low complexity" evidence="9">
    <location>
        <begin position="498"/>
        <end position="515"/>
    </location>
</feature>
<evidence type="ECO:0000259" key="11">
    <source>
        <dbReference type="Pfam" id="PF20671"/>
    </source>
</evidence>
<dbReference type="OrthoDB" id="296793at2759"/>
<feature type="domain" description="Conserved oligomeric Golgi complex subunit 3 N-terminal" evidence="10">
    <location>
        <begin position="174"/>
        <end position="252"/>
    </location>
</feature>
<dbReference type="GO" id="GO:0000139">
    <property type="term" value="C:Golgi membrane"/>
    <property type="evidence" value="ECO:0007669"/>
    <property type="project" value="UniProtKB-SubCell"/>
</dbReference>
<gene>
    <name evidence="12" type="ORF">FCC1311_008272</name>
</gene>
<keyword evidence="7" id="KW-0472">Membrane</keyword>
<dbReference type="GO" id="GO:0017119">
    <property type="term" value="C:Golgi transport complex"/>
    <property type="evidence" value="ECO:0007669"/>
    <property type="project" value="TreeGrafter"/>
</dbReference>
<evidence type="ECO:0000256" key="1">
    <source>
        <dbReference type="ARBA" id="ARBA00004395"/>
    </source>
</evidence>
<evidence type="ECO:0000256" key="2">
    <source>
        <dbReference type="ARBA" id="ARBA00009936"/>
    </source>
</evidence>
<comment type="similarity">
    <text evidence="2">Belongs to the COG3 family.</text>
</comment>
<feature type="region of interest" description="Disordered" evidence="9">
    <location>
        <begin position="25"/>
        <end position="80"/>
    </location>
</feature>
<dbReference type="InterPro" id="IPR048320">
    <property type="entry name" value="COG3_N"/>
</dbReference>
<dbReference type="Pfam" id="PF04136">
    <property type="entry name" value="COG3_N"/>
    <property type="match status" value="2"/>
</dbReference>
<feature type="region of interest" description="Disordered" evidence="9">
    <location>
        <begin position="929"/>
        <end position="976"/>
    </location>
</feature>
<comment type="caution">
    <text evidence="12">The sequence shown here is derived from an EMBL/GenBank/DDBJ whole genome shotgun (WGS) entry which is preliminary data.</text>
</comment>